<dbReference type="PANTHER" id="PTHR33430">
    <property type="entry name" value="MATERNAL EFFECT EMBRYO ARREST PROTEIN"/>
    <property type="match status" value="1"/>
</dbReference>
<keyword evidence="2" id="KW-0472">Membrane</keyword>
<accession>A0ABD3JX47</accession>
<evidence type="ECO:0008006" key="5">
    <source>
        <dbReference type="Google" id="ProtNLM"/>
    </source>
</evidence>
<feature type="transmembrane region" description="Helical" evidence="2">
    <location>
        <begin position="208"/>
        <end position="231"/>
    </location>
</feature>
<organism evidence="3 4">
    <name type="scientific">Eucalyptus globulus</name>
    <name type="common">Tasmanian blue gum</name>
    <dbReference type="NCBI Taxonomy" id="34317"/>
    <lineage>
        <taxon>Eukaryota</taxon>
        <taxon>Viridiplantae</taxon>
        <taxon>Streptophyta</taxon>
        <taxon>Embryophyta</taxon>
        <taxon>Tracheophyta</taxon>
        <taxon>Spermatophyta</taxon>
        <taxon>Magnoliopsida</taxon>
        <taxon>eudicotyledons</taxon>
        <taxon>Gunneridae</taxon>
        <taxon>Pentapetalae</taxon>
        <taxon>rosids</taxon>
        <taxon>malvids</taxon>
        <taxon>Myrtales</taxon>
        <taxon>Myrtaceae</taxon>
        <taxon>Myrtoideae</taxon>
        <taxon>Eucalypteae</taxon>
        <taxon>Eucalyptus</taxon>
    </lineage>
</organism>
<feature type="transmembrane region" description="Helical" evidence="2">
    <location>
        <begin position="164"/>
        <end position="188"/>
    </location>
</feature>
<keyword evidence="2" id="KW-1133">Transmembrane helix</keyword>
<dbReference type="AlphaFoldDB" id="A0ABD3JX47"/>
<dbReference type="EMBL" id="JBJKBG010000007">
    <property type="protein sequence ID" value="KAL3732305.1"/>
    <property type="molecule type" value="Genomic_DNA"/>
</dbReference>
<sequence>MLGRRDCASVDSDNDFSPTEQERQRLLSAFFLFEPEEKGPTWVKSPPASSFPLLHRPDHPAMSSDTSIHVTALDCLVHVNSLFTLALFLGLAWNPWDPNNTLNRDPRCTAGPAIKRNLITFEVFSFGSFLFSSVVALALKQAIQNTQSPSYHPRELIARINQDVLRLGMVVSGVGSVGGSVFLMLALINVAQIKLGTLACGSTHTFAAVVPLMIFVPSGLFVYLSIVLYAFTH</sequence>
<protein>
    <recommendedName>
        <fullName evidence="5">Maternal effect embryo arrest 60</fullName>
    </recommendedName>
</protein>
<feature type="region of interest" description="Disordered" evidence="1">
    <location>
        <begin position="1"/>
        <end position="21"/>
    </location>
</feature>
<evidence type="ECO:0000313" key="3">
    <source>
        <dbReference type="EMBL" id="KAL3732305.1"/>
    </source>
</evidence>
<gene>
    <name evidence="3" type="ORF">ACJRO7_029042</name>
</gene>
<feature type="transmembrane region" description="Helical" evidence="2">
    <location>
        <begin position="72"/>
        <end position="93"/>
    </location>
</feature>
<reference evidence="3 4" key="1">
    <citation type="submission" date="2024-11" db="EMBL/GenBank/DDBJ databases">
        <title>Chromosome-level genome assembly of Eucalyptus globulus Labill. provides insights into its genome evolution.</title>
        <authorList>
            <person name="Li X."/>
        </authorList>
    </citation>
    <scope>NUCLEOTIDE SEQUENCE [LARGE SCALE GENOMIC DNA]</scope>
    <source>
        <strain evidence="3">CL2024</strain>
        <tissue evidence="3">Fresh tender leaves</tissue>
    </source>
</reference>
<proteinExistence type="predicted"/>
<keyword evidence="4" id="KW-1185">Reference proteome</keyword>
<dbReference type="PANTHER" id="PTHR33430:SF7">
    <property type="entry name" value="OS07G0240400 PROTEIN"/>
    <property type="match status" value="1"/>
</dbReference>
<evidence type="ECO:0000313" key="4">
    <source>
        <dbReference type="Proteomes" id="UP001634007"/>
    </source>
</evidence>
<evidence type="ECO:0000256" key="1">
    <source>
        <dbReference type="SAM" id="MobiDB-lite"/>
    </source>
</evidence>
<name>A0ABD3JX47_EUCGL</name>
<evidence type="ECO:0000256" key="2">
    <source>
        <dbReference type="SAM" id="Phobius"/>
    </source>
</evidence>
<comment type="caution">
    <text evidence="3">The sequence shown here is derived from an EMBL/GenBank/DDBJ whole genome shotgun (WGS) entry which is preliminary data.</text>
</comment>
<keyword evidence="2" id="KW-0812">Transmembrane</keyword>
<dbReference type="Proteomes" id="UP001634007">
    <property type="component" value="Unassembled WGS sequence"/>
</dbReference>
<feature type="transmembrane region" description="Helical" evidence="2">
    <location>
        <begin position="123"/>
        <end position="143"/>
    </location>
</feature>